<dbReference type="GO" id="GO:0005737">
    <property type="term" value="C:cytoplasm"/>
    <property type="evidence" value="ECO:0007669"/>
    <property type="project" value="TreeGrafter"/>
</dbReference>
<accession>A0A1D1VE83</accession>
<evidence type="ECO:0000256" key="5">
    <source>
        <dbReference type="ARBA" id="ARBA00022691"/>
    </source>
</evidence>
<dbReference type="AlphaFoldDB" id="A0A1D1VE83"/>
<dbReference type="SUPFAM" id="SSF53335">
    <property type="entry name" value="S-adenosyl-L-methionine-dependent methyltransferases"/>
    <property type="match status" value="1"/>
</dbReference>
<evidence type="ECO:0000259" key="9">
    <source>
        <dbReference type="PROSITE" id="PS51614"/>
    </source>
</evidence>
<dbReference type="Gene3D" id="3.40.50.12760">
    <property type="match status" value="1"/>
</dbReference>
<dbReference type="GO" id="GO:0006370">
    <property type="term" value="P:7-methylguanosine mRNA capping"/>
    <property type="evidence" value="ECO:0007669"/>
    <property type="project" value="TreeGrafter"/>
</dbReference>
<feature type="binding site" evidence="7">
    <location>
        <position position="218"/>
    </location>
    <ligand>
        <name>S-adenosyl-L-methionine</name>
        <dbReference type="ChEBI" id="CHEBI:59789"/>
    </ligand>
</feature>
<evidence type="ECO:0000256" key="4">
    <source>
        <dbReference type="ARBA" id="ARBA00022679"/>
    </source>
</evidence>
<protein>
    <recommendedName>
        <fullName evidence="2">Cap-specific mRNA (nucleoside-2'-O-)-methyltransferase 2</fullName>
        <ecNumber evidence="1">2.1.1.296</ecNumber>
    </recommendedName>
</protein>
<evidence type="ECO:0000256" key="7">
    <source>
        <dbReference type="PROSITE-ProRule" id="PRU00946"/>
    </source>
</evidence>
<dbReference type="GO" id="GO:0005634">
    <property type="term" value="C:nucleus"/>
    <property type="evidence" value="ECO:0007669"/>
    <property type="project" value="UniProtKB-ARBA"/>
</dbReference>
<feature type="domain" description="Adrift-type SAM-dependent 2'-O-MTase" evidence="9">
    <location>
        <begin position="160"/>
        <end position="372"/>
    </location>
</feature>
<dbReference type="GO" id="GO:0120550">
    <property type="term" value="F:methyltransferase cap2 activity"/>
    <property type="evidence" value="ECO:0007669"/>
    <property type="project" value="UniProtKB-EC"/>
</dbReference>
<evidence type="ECO:0000256" key="2">
    <source>
        <dbReference type="ARBA" id="ARBA00021134"/>
    </source>
</evidence>
<proteinExistence type="predicted"/>
<gene>
    <name evidence="10" type="primary">RvY_09537-1</name>
    <name evidence="10" type="synonym">RvY_09537.1</name>
    <name evidence="10" type="ORF">RvY_09537</name>
</gene>
<dbReference type="GO" id="GO:0032259">
    <property type="term" value="P:methylation"/>
    <property type="evidence" value="ECO:0007669"/>
    <property type="project" value="UniProtKB-KW"/>
</dbReference>
<name>A0A1D1VE83_RAMVA</name>
<evidence type="ECO:0000256" key="8">
    <source>
        <dbReference type="SAM" id="MobiDB-lite"/>
    </source>
</evidence>
<dbReference type="Pfam" id="PF01728">
    <property type="entry name" value="FtsJ"/>
    <property type="match status" value="1"/>
</dbReference>
<comment type="caution">
    <text evidence="10">The sequence shown here is derived from an EMBL/GenBank/DDBJ whole genome shotgun (WGS) entry which is preliminary data.</text>
</comment>
<dbReference type="InterPro" id="IPR002877">
    <property type="entry name" value="RNA_MeTrfase_FtsJ_dom"/>
</dbReference>
<evidence type="ECO:0000313" key="11">
    <source>
        <dbReference type="Proteomes" id="UP000186922"/>
    </source>
</evidence>
<dbReference type="EMBL" id="BDGG01000004">
    <property type="protein sequence ID" value="GAU98382.1"/>
    <property type="molecule type" value="Genomic_DNA"/>
</dbReference>
<keyword evidence="5 7" id="KW-0949">S-adenosyl-L-methionine</keyword>
<sequence>MDIMEQELISEKIADSAANAPGRRRKKAHQRGRHGSPRKRHGTPDRIRHPLCPQFWSGESKSKLVTAALNKQIEDLDGRLYTLSDASHSFVSDISSANIDVSSGCREPYASSEMELVETELNAVKARVGGMPPEDWYRLTNYTDLASALRYSTKNDPNVELGTNAWLKFWSILHDFSQLADVPHGGSTSVHLCEAPGAFVSALNHFLAVRKPTVHQEWSWLGSSLNPYASDSKEAIADDRLIKHTLKNWHFGADNIGDLRLPENQLSLVKAARSHGKKVLLVTADGGIDCSDNPADQELSLSELKLAEVRTTLSLLDLGGNFVIKMFTFFRKKTCQLVQVLRICFSKVVFYKPSTSKPGNSEIYVICLGFKGLPAGTTFEFLIKKELEPALASELTSLAHKCADHQSVAIRMNLAVFTVDSTQRPRRSFHQAKQRFSHRFLTYRPIFALPNSARLIPMTE</sequence>
<dbReference type="InterPro" id="IPR025807">
    <property type="entry name" value="Adrift-typ_MeTrfase"/>
</dbReference>
<feature type="compositionally biased region" description="Basic residues" evidence="8">
    <location>
        <begin position="22"/>
        <end position="41"/>
    </location>
</feature>
<keyword evidence="4 7" id="KW-0808">Transferase</keyword>
<evidence type="ECO:0000256" key="1">
    <source>
        <dbReference type="ARBA" id="ARBA00012770"/>
    </source>
</evidence>
<dbReference type="EC" id="2.1.1.296" evidence="1"/>
<evidence type="ECO:0000313" key="10">
    <source>
        <dbReference type="EMBL" id="GAU98382.1"/>
    </source>
</evidence>
<organism evidence="10 11">
    <name type="scientific">Ramazzottius varieornatus</name>
    <name type="common">Water bear</name>
    <name type="synonym">Tardigrade</name>
    <dbReference type="NCBI Taxonomy" id="947166"/>
    <lineage>
        <taxon>Eukaryota</taxon>
        <taxon>Metazoa</taxon>
        <taxon>Ecdysozoa</taxon>
        <taxon>Tardigrada</taxon>
        <taxon>Eutardigrada</taxon>
        <taxon>Parachela</taxon>
        <taxon>Hypsibioidea</taxon>
        <taxon>Ramazzottiidae</taxon>
        <taxon>Ramazzottius</taxon>
    </lineage>
</organism>
<dbReference type="PROSITE" id="PS51614">
    <property type="entry name" value="SAM_MT_ADRIFT"/>
    <property type="match status" value="1"/>
</dbReference>
<dbReference type="PANTHER" id="PTHR16121">
    <property type="entry name" value="CAP-SPECIFIC MRNA (NUCLEOSIDE-2'-O-)-METHYLTRANSFERASE 1-RELATED"/>
    <property type="match status" value="1"/>
</dbReference>
<feature type="region of interest" description="Disordered" evidence="8">
    <location>
        <begin position="13"/>
        <end position="48"/>
    </location>
</feature>
<keyword evidence="11" id="KW-1185">Reference proteome</keyword>
<evidence type="ECO:0000256" key="3">
    <source>
        <dbReference type="ARBA" id="ARBA00022603"/>
    </source>
</evidence>
<dbReference type="InterPro" id="IPR050851">
    <property type="entry name" value="mRNA_Cap_2O-Ribose_MeTrfase"/>
</dbReference>
<feature type="binding site" evidence="7">
    <location>
        <position position="197"/>
    </location>
    <ligand>
        <name>S-adenosyl-L-methionine</name>
        <dbReference type="ChEBI" id="CHEBI:59789"/>
    </ligand>
</feature>
<feature type="binding site" evidence="7">
    <location>
        <position position="285"/>
    </location>
    <ligand>
        <name>S-adenosyl-L-methionine</name>
        <dbReference type="ChEBI" id="CHEBI:59789"/>
    </ligand>
</feature>
<dbReference type="OrthoDB" id="429597at2759"/>
<dbReference type="STRING" id="947166.A0A1D1VE83"/>
<comment type="catalytic activity">
    <reaction evidence="6">
        <text>a 5'-end (N(7)-methyl 5'-triphosphoguanosine)-(2'-O-methyl-ribonucleoside)-(ribonucleotide) in mRNA + S-adenosyl-L-methionine = a 5'-end (N(7)-methyl 5'-triphosphoguanosine)-(2'-O-methyl-ribonucleoside)-(2'-O-methyl-ribonucleotide) in mRNA + S-adenosyl-L-homocysteine + H(+)</text>
        <dbReference type="Rhea" id="RHEA:67024"/>
        <dbReference type="Rhea" id="RHEA-COMP:17169"/>
        <dbReference type="Rhea" id="RHEA-COMP:17170"/>
        <dbReference type="ChEBI" id="CHEBI:15378"/>
        <dbReference type="ChEBI" id="CHEBI:57856"/>
        <dbReference type="ChEBI" id="CHEBI:59789"/>
        <dbReference type="ChEBI" id="CHEBI:167612"/>
        <dbReference type="ChEBI" id="CHEBI:167614"/>
        <dbReference type="EC" id="2.1.1.296"/>
    </reaction>
</comment>
<reference evidence="10 11" key="1">
    <citation type="journal article" date="2016" name="Nat. Commun.">
        <title>Extremotolerant tardigrade genome and improved radiotolerance of human cultured cells by tardigrade-unique protein.</title>
        <authorList>
            <person name="Hashimoto T."/>
            <person name="Horikawa D.D."/>
            <person name="Saito Y."/>
            <person name="Kuwahara H."/>
            <person name="Kozuka-Hata H."/>
            <person name="Shin-I T."/>
            <person name="Minakuchi Y."/>
            <person name="Ohishi K."/>
            <person name="Motoyama A."/>
            <person name="Aizu T."/>
            <person name="Enomoto A."/>
            <person name="Kondo K."/>
            <person name="Tanaka S."/>
            <person name="Hara Y."/>
            <person name="Koshikawa S."/>
            <person name="Sagara H."/>
            <person name="Miura T."/>
            <person name="Yokobori S."/>
            <person name="Miyagawa K."/>
            <person name="Suzuki Y."/>
            <person name="Kubo T."/>
            <person name="Oyama M."/>
            <person name="Kohara Y."/>
            <person name="Fujiyama A."/>
            <person name="Arakawa K."/>
            <person name="Katayama T."/>
            <person name="Toyoda A."/>
            <person name="Kunieda T."/>
        </authorList>
    </citation>
    <scope>NUCLEOTIDE SEQUENCE [LARGE SCALE GENOMIC DNA]</scope>
    <source>
        <strain evidence="10 11">YOKOZUNA-1</strain>
    </source>
</reference>
<keyword evidence="3 7" id="KW-0489">Methyltransferase</keyword>
<dbReference type="Proteomes" id="UP000186922">
    <property type="component" value="Unassembled WGS sequence"/>
</dbReference>
<dbReference type="InterPro" id="IPR029063">
    <property type="entry name" value="SAM-dependent_MTases_sf"/>
</dbReference>
<dbReference type="GO" id="GO:0004483">
    <property type="term" value="F:methyltransferase cap1 activity"/>
    <property type="evidence" value="ECO:0007669"/>
    <property type="project" value="TreeGrafter"/>
</dbReference>
<feature type="active site" description="Proton acceptor" evidence="7">
    <location>
        <position position="325"/>
    </location>
</feature>
<dbReference type="PANTHER" id="PTHR16121:SF2">
    <property type="entry name" value="CAP-SPECIFIC MRNA (NUCLEOSIDE-2'-O-)-METHYLTRANSFERASE 2"/>
    <property type="match status" value="1"/>
</dbReference>
<evidence type="ECO:0000256" key="6">
    <source>
        <dbReference type="ARBA" id="ARBA00049477"/>
    </source>
</evidence>